<dbReference type="InterPro" id="IPR051446">
    <property type="entry name" value="HTH_trans_reg/aminotransferase"/>
</dbReference>
<sequence length="446" mass="49431">MSEAKYRQIARIIEQRMDAGEYPAESKLPTHRQLADELETTPVTVSKAYQLLTDNGRVYSHVGRGTFVCASNSLSDVIHPTDEGKDYNLSILQPCLHYNLNAISQAFQVATRSLPLDMIGYTEHSGHEKHRATGVKWAKHYGLEGGQPHNTLLVDGAQHGLSLLINALTKPGDTIAVETMTYPGIMAIAGLAERQVVGIPMDDQGVTVQGLTQVIEQHQPKLVVIVPSHQNPTGVTMPLERRKQIANIIAKHQVWLLEDDIYGFLHQEPISAITNFVPERGFHITSLSKAISPALRCGFIKIPESQIAHIEAYIRTNIWLSAPINYAAATVMIESGEAFSLAEQQREIASQRQTIARELLPQAHTSHDGFHIWLPLPEHWNQERFVIEAKNRGVLVSSGGYFNAPNSTNHHIRLSLMSVATDEGLRQALVILADLLAQPMTTVFPF</sequence>
<evidence type="ECO:0000256" key="1">
    <source>
        <dbReference type="ARBA" id="ARBA00005384"/>
    </source>
</evidence>
<gene>
    <name evidence="7" type="ORF">I1A42_23945</name>
</gene>
<dbReference type="PROSITE" id="PS50949">
    <property type="entry name" value="HTH_GNTR"/>
    <property type="match status" value="1"/>
</dbReference>
<dbReference type="SUPFAM" id="SSF46785">
    <property type="entry name" value="Winged helix' DNA-binding domain"/>
    <property type="match status" value="1"/>
</dbReference>
<dbReference type="CDD" id="cd07377">
    <property type="entry name" value="WHTH_GntR"/>
    <property type="match status" value="1"/>
</dbReference>
<keyword evidence="3" id="KW-0805">Transcription regulation</keyword>
<dbReference type="CDD" id="cd00609">
    <property type="entry name" value="AAT_like"/>
    <property type="match status" value="1"/>
</dbReference>
<evidence type="ECO:0000313" key="8">
    <source>
        <dbReference type="Proteomes" id="UP000597206"/>
    </source>
</evidence>
<protein>
    <submittedName>
        <fullName evidence="7">PLP-dependent aminotransferase family protein</fullName>
    </submittedName>
</protein>
<evidence type="ECO:0000259" key="6">
    <source>
        <dbReference type="PROSITE" id="PS50949"/>
    </source>
</evidence>
<keyword evidence="7" id="KW-0032">Aminotransferase</keyword>
<dbReference type="InterPro" id="IPR015424">
    <property type="entry name" value="PyrdxlP-dep_Trfase"/>
</dbReference>
<dbReference type="Pfam" id="PF00155">
    <property type="entry name" value="Aminotran_1_2"/>
    <property type="match status" value="1"/>
</dbReference>
<name>A0ABS0GMI2_9VIBR</name>
<evidence type="ECO:0000256" key="5">
    <source>
        <dbReference type="ARBA" id="ARBA00023163"/>
    </source>
</evidence>
<dbReference type="Gene3D" id="1.10.10.10">
    <property type="entry name" value="Winged helix-like DNA-binding domain superfamily/Winged helix DNA-binding domain"/>
    <property type="match status" value="1"/>
</dbReference>
<keyword evidence="2" id="KW-0663">Pyridoxal phosphate</keyword>
<dbReference type="InterPro" id="IPR015422">
    <property type="entry name" value="PyrdxlP-dep_Trfase_small"/>
</dbReference>
<keyword evidence="4" id="KW-0238">DNA-binding</keyword>
<dbReference type="Proteomes" id="UP000597206">
    <property type="component" value="Unassembled WGS sequence"/>
</dbReference>
<dbReference type="InterPro" id="IPR036388">
    <property type="entry name" value="WH-like_DNA-bd_sf"/>
</dbReference>
<organism evidence="7 8">
    <name type="scientific">Vibrio nitrifigilis</name>
    <dbReference type="NCBI Taxonomy" id="2789781"/>
    <lineage>
        <taxon>Bacteria</taxon>
        <taxon>Pseudomonadati</taxon>
        <taxon>Pseudomonadota</taxon>
        <taxon>Gammaproteobacteria</taxon>
        <taxon>Vibrionales</taxon>
        <taxon>Vibrionaceae</taxon>
        <taxon>Vibrio</taxon>
    </lineage>
</organism>
<accession>A0ABS0GMI2</accession>
<comment type="caution">
    <text evidence="7">The sequence shown here is derived from an EMBL/GenBank/DDBJ whole genome shotgun (WGS) entry which is preliminary data.</text>
</comment>
<evidence type="ECO:0000256" key="2">
    <source>
        <dbReference type="ARBA" id="ARBA00022898"/>
    </source>
</evidence>
<keyword evidence="5" id="KW-0804">Transcription</keyword>
<keyword evidence="7" id="KW-0808">Transferase</keyword>
<dbReference type="EMBL" id="JADPMR010000004">
    <property type="protein sequence ID" value="MBF9003537.1"/>
    <property type="molecule type" value="Genomic_DNA"/>
</dbReference>
<dbReference type="Gene3D" id="3.90.1150.10">
    <property type="entry name" value="Aspartate Aminotransferase, domain 1"/>
    <property type="match status" value="1"/>
</dbReference>
<feature type="domain" description="HTH gntR-type" evidence="6">
    <location>
        <begin position="3"/>
        <end position="71"/>
    </location>
</feature>
<dbReference type="PANTHER" id="PTHR46577">
    <property type="entry name" value="HTH-TYPE TRANSCRIPTIONAL REGULATORY PROTEIN GABR"/>
    <property type="match status" value="1"/>
</dbReference>
<dbReference type="SMART" id="SM00345">
    <property type="entry name" value="HTH_GNTR"/>
    <property type="match status" value="1"/>
</dbReference>
<dbReference type="Pfam" id="PF00392">
    <property type="entry name" value="GntR"/>
    <property type="match status" value="1"/>
</dbReference>
<dbReference type="SUPFAM" id="SSF53383">
    <property type="entry name" value="PLP-dependent transferases"/>
    <property type="match status" value="1"/>
</dbReference>
<dbReference type="RefSeq" id="WP_196125481.1">
    <property type="nucleotide sequence ID" value="NZ_JADPMR010000004.1"/>
</dbReference>
<dbReference type="InterPro" id="IPR000524">
    <property type="entry name" value="Tscrpt_reg_HTH_GntR"/>
</dbReference>
<evidence type="ECO:0000256" key="3">
    <source>
        <dbReference type="ARBA" id="ARBA00023015"/>
    </source>
</evidence>
<dbReference type="Gene3D" id="3.40.640.10">
    <property type="entry name" value="Type I PLP-dependent aspartate aminotransferase-like (Major domain)"/>
    <property type="match status" value="1"/>
</dbReference>
<dbReference type="InterPro" id="IPR004839">
    <property type="entry name" value="Aminotransferase_I/II_large"/>
</dbReference>
<comment type="similarity">
    <text evidence="1">In the C-terminal section; belongs to the class-I pyridoxal-phosphate-dependent aminotransferase family.</text>
</comment>
<reference evidence="7 8" key="1">
    <citation type="submission" date="2020-11" db="EMBL/GenBank/DDBJ databases">
        <title>Vibrio nitrifigilis sp. nov., a marine nitrogen-fixing bacterium isolated from the lagoon sediment of an islet inside an atoll.</title>
        <authorList>
            <person name="Wang L.-T."/>
            <person name="Shieh W.Y."/>
        </authorList>
    </citation>
    <scope>NUCLEOTIDE SEQUENCE [LARGE SCALE GENOMIC DNA]</scope>
    <source>
        <strain evidence="7 8">NFV-1</strain>
    </source>
</reference>
<dbReference type="InterPro" id="IPR015421">
    <property type="entry name" value="PyrdxlP-dep_Trfase_major"/>
</dbReference>
<proteinExistence type="inferred from homology"/>
<keyword evidence="8" id="KW-1185">Reference proteome</keyword>
<dbReference type="InterPro" id="IPR036390">
    <property type="entry name" value="WH_DNA-bd_sf"/>
</dbReference>
<evidence type="ECO:0000313" key="7">
    <source>
        <dbReference type="EMBL" id="MBF9003537.1"/>
    </source>
</evidence>
<dbReference type="PANTHER" id="PTHR46577:SF1">
    <property type="entry name" value="HTH-TYPE TRANSCRIPTIONAL REGULATORY PROTEIN GABR"/>
    <property type="match status" value="1"/>
</dbReference>
<dbReference type="GO" id="GO:0008483">
    <property type="term" value="F:transaminase activity"/>
    <property type="evidence" value="ECO:0007669"/>
    <property type="project" value="UniProtKB-KW"/>
</dbReference>
<evidence type="ECO:0000256" key="4">
    <source>
        <dbReference type="ARBA" id="ARBA00023125"/>
    </source>
</evidence>